<keyword evidence="5" id="KW-0547">Nucleotide-binding</keyword>
<proteinExistence type="predicted"/>
<evidence type="ECO:0000256" key="1">
    <source>
        <dbReference type="ARBA" id="ARBA00000085"/>
    </source>
</evidence>
<feature type="transmembrane region" description="Helical" evidence="9">
    <location>
        <begin position="110"/>
        <end position="129"/>
    </location>
</feature>
<dbReference type="InterPro" id="IPR050482">
    <property type="entry name" value="Sensor_HK_TwoCompSys"/>
</dbReference>
<feature type="transmembrane region" description="Helical" evidence="9">
    <location>
        <begin position="12"/>
        <end position="29"/>
    </location>
</feature>
<evidence type="ECO:0000259" key="10">
    <source>
        <dbReference type="Pfam" id="PF07730"/>
    </source>
</evidence>
<keyword evidence="3" id="KW-0597">Phosphoprotein</keyword>
<keyword evidence="9" id="KW-0472">Membrane</keyword>
<feature type="transmembrane region" description="Helical" evidence="9">
    <location>
        <begin position="35"/>
        <end position="52"/>
    </location>
</feature>
<evidence type="ECO:0000256" key="5">
    <source>
        <dbReference type="ARBA" id="ARBA00022741"/>
    </source>
</evidence>
<dbReference type="PANTHER" id="PTHR24421:SF10">
    <property type="entry name" value="NITRATE_NITRITE SENSOR PROTEIN NARQ"/>
    <property type="match status" value="1"/>
</dbReference>
<dbReference type="GO" id="GO:0016020">
    <property type="term" value="C:membrane"/>
    <property type="evidence" value="ECO:0007669"/>
    <property type="project" value="InterPro"/>
</dbReference>
<evidence type="ECO:0000256" key="3">
    <source>
        <dbReference type="ARBA" id="ARBA00022553"/>
    </source>
</evidence>
<dbReference type="AlphaFoldDB" id="A0A1M4XTY7"/>
<comment type="catalytic activity">
    <reaction evidence="1">
        <text>ATP + protein L-histidine = ADP + protein N-phospho-L-histidine.</text>
        <dbReference type="EC" id="2.7.13.3"/>
    </reaction>
</comment>
<evidence type="ECO:0000256" key="7">
    <source>
        <dbReference type="ARBA" id="ARBA00022840"/>
    </source>
</evidence>
<feature type="transmembrane region" description="Helical" evidence="9">
    <location>
        <begin position="141"/>
        <end position="162"/>
    </location>
</feature>
<evidence type="ECO:0000256" key="6">
    <source>
        <dbReference type="ARBA" id="ARBA00022777"/>
    </source>
</evidence>
<dbReference type="GO" id="GO:0046983">
    <property type="term" value="F:protein dimerization activity"/>
    <property type="evidence" value="ECO:0007669"/>
    <property type="project" value="InterPro"/>
</dbReference>
<dbReference type="Proteomes" id="UP000184501">
    <property type="component" value="Unassembled WGS sequence"/>
</dbReference>
<evidence type="ECO:0000313" key="12">
    <source>
        <dbReference type="Proteomes" id="UP000184501"/>
    </source>
</evidence>
<gene>
    <name evidence="11" type="ORF">SAMN05444320_102118</name>
</gene>
<dbReference type="SUPFAM" id="SSF55874">
    <property type="entry name" value="ATPase domain of HSP90 chaperone/DNA topoisomerase II/histidine kinase"/>
    <property type="match status" value="1"/>
</dbReference>
<feature type="domain" description="Signal transduction histidine kinase subgroup 3 dimerisation and phosphoacceptor" evidence="10">
    <location>
        <begin position="181"/>
        <end position="244"/>
    </location>
</feature>
<dbReference type="InterPro" id="IPR036890">
    <property type="entry name" value="HATPase_C_sf"/>
</dbReference>
<name>A0A1M4XTY7_STRHI</name>
<dbReference type="GO" id="GO:0005524">
    <property type="term" value="F:ATP binding"/>
    <property type="evidence" value="ECO:0007669"/>
    <property type="project" value="UniProtKB-KW"/>
</dbReference>
<accession>A0A1M4XTY7</accession>
<keyword evidence="6 11" id="KW-0418">Kinase</keyword>
<dbReference type="PANTHER" id="PTHR24421">
    <property type="entry name" value="NITRATE/NITRITE SENSOR PROTEIN NARX-RELATED"/>
    <property type="match status" value="1"/>
</dbReference>
<evidence type="ECO:0000313" key="11">
    <source>
        <dbReference type="EMBL" id="SHE96806.1"/>
    </source>
</evidence>
<reference evidence="11 12" key="1">
    <citation type="submission" date="2016-11" db="EMBL/GenBank/DDBJ databases">
        <authorList>
            <person name="Jaros S."/>
            <person name="Januszkiewicz K."/>
            <person name="Wedrychowicz H."/>
        </authorList>
    </citation>
    <scope>NUCLEOTIDE SEQUENCE [LARGE SCALE GENOMIC DNA]</scope>
    <source>
        <strain evidence="11 12">DSM 44523</strain>
    </source>
</reference>
<dbReference type="InterPro" id="IPR011712">
    <property type="entry name" value="Sig_transdc_His_kin_sub3_dim/P"/>
</dbReference>
<dbReference type="Pfam" id="PF07730">
    <property type="entry name" value="HisKA_3"/>
    <property type="match status" value="1"/>
</dbReference>
<organism evidence="11 12">
    <name type="scientific">Streptoalloteichus hindustanus</name>
    <dbReference type="NCBI Taxonomy" id="2017"/>
    <lineage>
        <taxon>Bacteria</taxon>
        <taxon>Bacillati</taxon>
        <taxon>Actinomycetota</taxon>
        <taxon>Actinomycetes</taxon>
        <taxon>Pseudonocardiales</taxon>
        <taxon>Pseudonocardiaceae</taxon>
        <taxon>Streptoalloteichus</taxon>
    </lineage>
</organism>
<protein>
    <recommendedName>
        <fullName evidence="2">histidine kinase</fullName>
        <ecNumber evidence="2">2.7.13.3</ecNumber>
    </recommendedName>
</protein>
<dbReference type="GO" id="GO:0000155">
    <property type="term" value="F:phosphorelay sensor kinase activity"/>
    <property type="evidence" value="ECO:0007669"/>
    <property type="project" value="InterPro"/>
</dbReference>
<dbReference type="EMBL" id="FQVN01000002">
    <property type="protein sequence ID" value="SHE96806.1"/>
    <property type="molecule type" value="Genomic_DNA"/>
</dbReference>
<dbReference type="Gene3D" id="3.30.565.10">
    <property type="entry name" value="Histidine kinase-like ATPase, C-terminal domain"/>
    <property type="match status" value="1"/>
</dbReference>
<keyword evidence="9" id="KW-0812">Transmembrane</keyword>
<keyword evidence="4" id="KW-0808">Transferase</keyword>
<evidence type="ECO:0000256" key="4">
    <source>
        <dbReference type="ARBA" id="ARBA00022679"/>
    </source>
</evidence>
<dbReference type="EC" id="2.7.13.3" evidence="2"/>
<dbReference type="STRING" id="2017.SAMN05444320_102118"/>
<evidence type="ECO:0000256" key="9">
    <source>
        <dbReference type="SAM" id="Phobius"/>
    </source>
</evidence>
<keyword evidence="8" id="KW-0902">Two-component regulatory system</keyword>
<evidence type="ECO:0000256" key="2">
    <source>
        <dbReference type="ARBA" id="ARBA00012438"/>
    </source>
</evidence>
<keyword evidence="12" id="KW-1185">Reference proteome</keyword>
<feature type="transmembrane region" description="Helical" evidence="9">
    <location>
        <begin position="84"/>
        <end position="103"/>
    </location>
</feature>
<keyword evidence="9" id="KW-1133">Transmembrane helix</keyword>
<sequence>MRNEPGPTTSRRRFWCGLVVATLLAPALAGPPSTLVAAVAAAVTTVIAMLRWPTGRISLAWAAVGAAVVSLVADLVYFGPHGLVLLWLPFEVAALLVLVGRVIRRVPDRRVVAVGIAVSVAVLLTPLRFASRAPATTTTAAAFLVLLMALPLAGALGVGLYLRSLDNRRIRAVEIARRDQRLEVARDLHDFVAHEVTGIVIEAQAARVGDYDPREAQDLLRRIEDAGLRALASMDRTVQTLRDPESGSLAEPPPTKVYGLGDLPELVERFAGTGTMRAKLDMPDTVVGALQRDADSTAYTLVLEALTNVRRHAPDTREVAVTVAPVSDEVEVIVTNDGGQGGALLGTDRAGGGTGLAGLHERVTALGGTMAAGPHERGWRVSARLPVETPRP</sequence>
<dbReference type="RefSeq" id="WP_073480430.1">
    <property type="nucleotide sequence ID" value="NZ_FQVN01000002.1"/>
</dbReference>
<evidence type="ECO:0000256" key="8">
    <source>
        <dbReference type="ARBA" id="ARBA00023012"/>
    </source>
</evidence>
<dbReference type="Gene3D" id="1.20.5.1930">
    <property type="match status" value="1"/>
</dbReference>
<keyword evidence="7" id="KW-0067">ATP-binding</keyword>
<feature type="transmembrane region" description="Helical" evidence="9">
    <location>
        <begin position="59"/>
        <end position="78"/>
    </location>
</feature>